<dbReference type="Pfam" id="PF14947">
    <property type="entry name" value="HTH_45"/>
    <property type="match status" value="1"/>
</dbReference>
<dbReference type="Proteomes" id="UP000247586">
    <property type="component" value="Chromosome"/>
</dbReference>
<sequence length="94" mass="10719">MRTRRTSVEIVADILEVVSTGTGSKSSVMRNANLSEGLTEKYLGMLVSKDLLEFRDGSYRLTEKGRRILQNFREIRKLELRLDELLNSTLAELS</sequence>
<dbReference type="InterPro" id="IPR036390">
    <property type="entry name" value="WH_DNA-bd_sf"/>
</dbReference>
<organism evidence="2 3">
    <name type="scientific">Metallosphaera hakonensis JCM 8857 = DSM 7519</name>
    <dbReference type="NCBI Taxonomy" id="1293036"/>
    <lineage>
        <taxon>Archaea</taxon>
        <taxon>Thermoproteota</taxon>
        <taxon>Thermoprotei</taxon>
        <taxon>Sulfolobales</taxon>
        <taxon>Sulfolobaceae</taxon>
        <taxon>Metallosphaera</taxon>
    </lineage>
</organism>
<dbReference type="InterPro" id="IPR038723">
    <property type="entry name" value="ArnR1-like_HTH"/>
</dbReference>
<dbReference type="Gene3D" id="1.10.10.10">
    <property type="entry name" value="Winged helix-like DNA-binding domain superfamily/Winged helix DNA-binding domain"/>
    <property type="match status" value="1"/>
</dbReference>
<reference evidence="3" key="3">
    <citation type="submission" date="2020-03" db="EMBL/GenBank/DDBJ databases">
        <title>Sequencing and Assembly of Multiple Reported Metal-Biooxidizing Members of the Extremely Thermoacidophilic Archaeal Family Sulfolobaceae.</title>
        <authorList>
            <person name="Counts J.A."/>
            <person name="Kelly R.M."/>
        </authorList>
    </citation>
    <scope>NUCLEOTIDE SEQUENCE [LARGE SCALE GENOMIC DNA]</scope>
    <source>
        <strain evidence="3">HO1-1</strain>
    </source>
</reference>
<dbReference type="GeneID" id="36835852"/>
<dbReference type="STRING" id="1293036.GCA_001315825_01388"/>
<protein>
    <submittedName>
        <fullName evidence="2">Transcriptional regulator</fullName>
    </submittedName>
</protein>
<gene>
    <name evidence="2" type="ORF">DFR87_10880</name>
</gene>
<dbReference type="EMBL" id="CP029287">
    <property type="protein sequence ID" value="AWS00102.1"/>
    <property type="molecule type" value="Genomic_DNA"/>
</dbReference>
<evidence type="ECO:0000259" key="1">
    <source>
        <dbReference type="Pfam" id="PF14947"/>
    </source>
</evidence>
<dbReference type="InterPro" id="IPR036388">
    <property type="entry name" value="WH-like_DNA-bd_sf"/>
</dbReference>
<dbReference type="RefSeq" id="WP_054836579.1">
    <property type="nucleotide sequence ID" value="NZ_BBBA01000006.1"/>
</dbReference>
<keyword evidence="3" id="KW-1185">Reference proteome</keyword>
<accession>A0A2U9IVJ8</accession>
<reference evidence="3" key="2">
    <citation type="submission" date="2020-03" db="EMBL/GenBank/DDBJ databases">
        <title>Complete Genome Sequences of Extremely Thermoacidophilic, Metal-Mobilizing Type-Strain Members of the Archaeal Family Sulfolobaceae: Acidianus brierleyi DSM-1651T, Acidianus sulfidivorans DSM-18786T, Metallosphaera hakonensis DSM-7519T, and Metallosphaera prunae DSM-10039T.</title>
        <authorList>
            <person name="Counts J.A."/>
            <person name="Kelly R.M."/>
        </authorList>
    </citation>
    <scope>NUCLEOTIDE SEQUENCE [LARGE SCALE GENOMIC DNA]</scope>
    <source>
        <strain evidence="3">HO1-1</strain>
    </source>
</reference>
<evidence type="ECO:0000313" key="2">
    <source>
        <dbReference type="EMBL" id="AWS00102.1"/>
    </source>
</evidence>
<dbReference type="SUPFAM" id="SSF46785">
    <property type="entry name" value="Winged helix' DNA-binding domain"/>
    <property type="match status" value="1"/>
</dbReference>
<feature type="domain" description="ArnR1-like winged helix-turn-helix" evidence="1">
    <location>
        <begin position="4"/>
        <end position="79"/>
    </location>
</feature>
<reference evidence="2 3" key="1">
    <citation type="submission" date="2018-05" db="EMBL/GenBank/DDBJ databases">
        <title>Complete Genome Sequences of Extremely Thermoacidophilic, Metal-Mobilizing Type-Strain Members of the Archaeal Family Sulfolobaceae: Acidianus brierleyi DSM-1651T, Acidianus sulfidivorans DSM-18786T, Metallosphaera hakonensis DSM-7519T, and Metallosphaera prunae DSM-10039T.</title>
        <authorList>
            <person name="Counts J.A."/>
            <person name="Kelly R.M."/>
        </authorList>
    </citation>
    <scope>NUCLEOTIDE SEQUENCE [LARGE SCALE GENOMIC DNA]</scope>
    <source>
        <strain evidence="2 3">HO1-1</strain>
    </source>
</reference>
<evidence type="ECO:0000313" key="3">
    <source>
        <dbReference type="Proteomes" id="UP000247586"/>
    </source>
</evidence>
<dbReference type="OrthoDB" id="34509at2157"/>
<proteinExistence type="predicted"/>
<name>A0A2U9IVJ8_9CREN</name>
<dbReference type="KEGG" id="mhk:DFR87_10880"/>
<dbReference type="AlphaFoldDB" id="A0A2U9IVJ8"/>